<dbReference type="STRING" id="550983.A4R26_23370"/>
<gene>
    <name evidence="3" type="ORF">A4R26_23370</name>
</gene>
<comment type="caution">
    <text evidence="3">The sequence shown here is derived from an EMBL/GenBank/DDBJ whole genome shotgun (WGS) entry which is preliminary data.</text>
</comment>
<evidence type="ECO:0000313" key="3">
    <source>
        <dbReference type="EMBL" id="OQP57851.1"/>
    </source>
</evidence>
<feature type="coiled-coil region" evidence="1">
    <location>
        <begin position="120"/>
        <end position="165"/>
    </location>
</feature>
<proteinExistence type="predicted"/>
<dbReference type="Pfam" id="PF04572">
    <property type="entry name" value="Gb3_synth"/>
    <property type="match status" value="1"/>
</dbReference>
<feature type="domain" description="Alpha 1,4-glycosyltransferase" evidence="2">
    <location>
        <begin position="23"/>
        <end position="116"/>
    </location>
</feature>
<evidence type="ECO:0000256" key="1">
    <source>
        <dbReference type="SAM" id="Coils"/>
    </source>
</evidence>
<organism evidence="3 4">
    <name type="scientific">Niastella populi</name>
    <dbReference type="NCBI Taxonomy" id="550983"/>
    <lineage>
        <taxon>Bacteria</taxon>
        <taxon>Pseudomonadati</taxon>
        <taxon>Bacteroidota</taxon>
        <taxon>Chitinophagia</taxon>
        <taxon>Chitinophagales</taxon>
        <taxon>Chitinophagaceae</taxon>
        <taxon>Niastella</taxon>
    </lineage>
</organism>
<dbReference type="Gene3D" id="3.90.550.20">
    <property type="match status" value="1"/>
</dbReference>
<dbReference type="AlphaFoldDB" id="A0A1V9FHV9"/>
<evidence type="ECO:0000259" key="2">
    <source>
        <dbReference type="Pfam" id="PF04572"/>
    </source>
</evidence>
<sequence>MGFESGNTGSADFWVNNAIMGSTPNHPFVNECEQNLLSRFDGTEQANLSSPHLVTNILKTQYGLKEYGRQLLNNIMLYEKEVFYPIPVDKVYLLKEVNTYPSHTIAVHLWGRTWFTNEMLLEEMDNLRKYTHELNEYIEKMTRDLNRSREELEMANTRLTEVQNENATFKFLATDFLKKIEAGQLTLEKSSTETNGKINELMNDIKAISKQQEVMNQKLDALKLAYKK</sequence>
<accession>A0A1V9FHV9</accession>
<dbReference type="InterPro" id="IPR007652">
    <property type="entry name" value="A1-4-GlycosylTfrase_dom"/>
</dbReference>
<dbReference type="InterPro" id="IPR029044">
    <property type="entry name" value="Nucleotide-diphossugar_trans"/>
</dbReference>
<reference evidence="4" key="1">
    <citation type="submission" date="2016-04" db="EMBL/GenBank/DDBJ databases">
        <authorList>
            <person name="Chen L."/>
            <person name="Zhuang W."/>
            <person name="Wang G."/>
        </authorList>
    </citation>
    <scope>NUCLEOTIDE SEQUENCE [LARGE SCALE GENOMIC DNA]</scope>
    <source>
        <strain evidence="4">208</strain>
    </source>
</reference>
<protein>
    <recommendedName>
        <fullName evidence="2">Alpha 1,4-glycosyltransferase domain-containing protein</fullName>
    </recommendedName>
</protein>
<evidence type="ECO:0000313" key="4">
    <source>
        <dbReference type="Proteomes" id="UP000192276"/>
    </source>
</evidence>
<dbReference type="EMBL" id="LWBP01000190">
    <property type="protein sequence ID" value="OQP57851.1"/>
    <property type="molecule type" value="Genomic_DNA"/>
</dbReference>
<keyword evidence="4" id="KW-1185">Reference proteome</keyword>
<keyword evidence="1" id="KW-0175">Coiled coil</keyword>
<dbReference type="SUPFAM" id="SSF53448">
    <property type="entry name" value="Nucleotide-diphospho-sugar transferases"/>
    <property type="match status" value="1"/>
</dbReference>
<name>A0A1V9FHV9_9BACT</name>
<dbReference type="Proteomes" id="UP000192276">
    <property type="component" value="Unassembled WGS sequence"/>
</dbReference>